<dbReference type="SUPFAM" id="SSF53187">
    <property type="entry name" value="Zn-dependent exopeptidases"/>
    <property type="match status" value="1"/>
</dbReference>
<dbReference type="EMBL" id="QLII01000001">
    <property type="protein sequence ID" value="RAI76792.1"/>
    <property type="molecule type" value="Genomic_DNA"/>
</dbReference>
<dbReference type="PANTHER" id="PTHR30575">
    <property type="entry name" value="PEPTIDASE M20"/>
    <property type="match status" value="1"/>
</dbReference>
<dbReference type="GO" id="GO:0071713">
    <property type="term" value="F:para-aminobenzoyl-glutamate hydrolase activity"/>
    <property type="evidence" value="ECO:0007669"/>
    <property type="project" value="TreeGrafter"/>
</dbReference>
<dbReference type="Gene3D" id="3.40.630.10">
    <property type="entry name" value="Zn peptidases"/>
    <property type="match status" value="2"/>
</dbReference>
<proteinExistence type="predicted"/>
<dbReference type="AlphaFoldDB" id="A0A327NNJ8"/>
<dbReference type="OrthoDB" id="9781032at2"/>
<accession>A0A327NNJ8</accession>
<keyword evidence="1" id="KW-0732">Signal</keyword>
<evidence type="ECO:0000256" key="1">
    <source>
        <dbReference type="SAM" id="SignalP"/>
    </source>
</evidence>
<dbReference type="InterPro" id="IPR036264">
    <property type="entry name" value="Bact_exopeptidase_dim_dom"/>
</dbReference>
<dbReference type="RefSeq" id="WP_111346788.1">
    <property type="nucleotide sequence ID" value="NZ_QLII01000001.1"/>
</dbReference>
<dbReference type="NCBIfam" id="TIGR01891">
    <property type="entry name" value="amidohydrolases"/>
    <property type="match status" value="1"/>
</dbReference>
<dbReference type="InterPro" id="IPR017439">
    <property type="entry name" value="Amidohydrolase"/>
</dbReference>
<feature type="chain" id="PRO_5016451903" evidence="1">
    <location>
        <begin position="21"/>
        <end position="566"/>
    </location>
</feature>
<evidence type="ECO:0000259" key="2">
    <source>
        <dbReference type="Pfam" id="PF07687"/>
    </source>
</evidence>
<dbReference type="InterPro" id="IPR011650">
    <property type="entry name" value="Peptidase_M20_dimer"/>
</dbReference>
<evidence type="ECO:0000313" key="3">
    <source>
        <dbReference type="EMBL" id="RAI76792.1"/>
    </source>
</evidence>
<keyword evidence="4" id="KW-1185">Reference proteome</keyword>
<gene>
    <name evidence="3" type="ORF">HMF3257_26215</name>
</gene>
<dbReference type="InterPro" id="IPR052030">
    <property type="entry name" value="Peptidase_M20/M20A_hydrolases"/>
</dbReference>
<keyword evidence="3" id="KW-0378">Hydrolase</keyword>
<dbReference type="GO" id="GO:0005737">
    <property type="term" value="C:cytoplasm"/>
    <property type="evidence" value="ECO:0007669"/>
    <property type="project" value="TreeGrafter"/>
</dbReference>
<comment type="caution">
    <text evidence="3">The sequence shown here is derived from an EMBL/GenBank/DDBJ whole genome shotgun (WGS) entry which is preliminary data.</text>
</comment>
<sequence length="566" mass="61957">MKNCTNLLFGLLLLPALLFGQGKKATKSGNTPPADRIEKLKQEAVAAVEANKVQAQQINDMLFSFSELGFQEEETFTYLTTILEKEGFTIQKGIAGIPTAWIATWGSGKPVIAVGSDIDCIPKASQKPGVAYKDPIVEGAPGHGEGHNSGQALNIVAVLAVKKLMEREKIPGTLMLWPGVAEEQLATKAFYVRDGYFKNVDACIFTHVASNFGVAWGDNGTTGMISAKFNFEGQAAHAAGAPWRGRSALDAVELMNIGWNYRREHLELTQRSHYVISDGGDQPNVVPSKAAVWYYFRERTYPKIKALFETGKKIAEGAALMTDTKFTYEILGSAWPVHTNRPIAAAMYENIKKVGLPTWSEEDQLLAKATQRELQAPKATGLDMKIDSVGLPVSSAPVVMMGGQAMTPLSGGSDDIADISWSVPTVVLGYPSNIPGLPGHHWSDAISMATPIAHKGVVAGAKAEAMTLLDMLLKPEIIKEAWAYYNDEQTKGIKYESLISSKEQPAIYLNKKIMAEFKPKLEKFYYDPSKYKTYLEQLGIKYPTLRDDQRAAIAKAAEKEKEMKGK</sequence>
<name>A0A327NNJ8_9BACT</name>
<dbReference type="GO" id="GO:0016805">
    <property type="term" value="F:dipeptidase activity"/>
    <property type="evidence" value="ECO:0007669"/>
    <property type="project" value="TreeGrafter"/>
</dbReference>
<dbReference type="GO" id="GO:0046657">
    <property type="term" value="P:folic acid catabolic process"/>
    <property type="evidence" value="ECO:0007669"/>
    <property type="project" value="TreeGrafter"/>
</dbReference>
<dbReference type="Pfam" id="PF07687">
    <property type="entry name" value="M20_dimer"/>
    <property type="match status" value="1"/>
</dbReference>
<feature type="domain" description="Peptidase M20 dimerisation" evidence="2">
    <location>
        <begin position="220"/>
        <end position="312"/>
    </location>
</feature>
<organism evidence="3 4">
    <name type="scientific">Spirosoma telluris</name>
    <dbReference type="NCBI Taxonomy" id="2183553"/>
    <lineage>
        <taxon>Bacteria</taxon>
        <taxon>Pseudomonadati</taxon>
        <taxon>Bacteroidota</taxon>
        <taxon>Cytophagia</taxon>
        <taxon>Cytophagales</taxon>
        <taxon>Cytophagaceae</taxon>
        <taxon>Spirosoma</taxon>
    </lineage>
</organism>
<dbReference type="Proteomes" id="UP000249016">
    <property type="component" value="Unassembled WGS sequence"/>
</dbReference>
<protein>
    <submittedName>
        <fullName evidence="3">Amidohydrolase</fullName>
    </submittedName>
</protein>
<dbReference type="Gene3D" id="3.30.70.360">
    <property type="match status" value="1"/>
</dbReference>
<dbReference type="PANTHER" id="PTHR30575:SF0">
    <property type="entry name" value="XAA-ARG DIPEPTIDASE"/>
    <property type="match status" value="1"/>
</dbReference>
<feature type="signal peptide" evidence="1">
    <location>
        <begin position="1"/>
        <end position="20"/>
    </location>
</feature>
<reference evidence="3 4" key="1">
    <citation type="submission" date="2018-06" db="EMBL/GenBank/DDBJ databases">
        <title>Spirosoma sp. HMF3257 Genome sequencing and assembly.</title>
        <authorList>
            <person name="Kang H."/>
            <person name="Cha I."/>
            <person name="Kim H."/>
            <person name="Kang J."/>
            <person name="Joh K."/>
        </authorList>
    </citation>
    <scope>NUCLEOTIDE SEQUENCE [LARGE SCALE GENOMIC DNA]</scope>
    <source>
        <strain evidence="3 4">HMF3257</strain>
    </source>
</reference>
<evidence type="ECO:0000313" key="4">
    <source>
        <dbReference type="Proteomes" id="UP000249016"/>
    </source>
</evidence>
<dbReference type="SUPFAM" id="SSF55031">
    <property type="entry name" value="Bacterial exopeptidase dimerisation domain"/>
    <property type="match status" value="1"/>
</dbReference>